<dbReference type="OrthoDB" id="3064354at2759"/>
<dbReference type="STRING" id="1314782.A0A165SLS3"/>
<name>A0A165SLS3_9AGAM</name>
<protein>
    <submittedName>
        <fullName evidence="2">Uncharacterized protein</fullName>
    </submittedName>
</protein>
<feature type="compositionally biased region" description="Basic and acidic residues" evidence="1">
    <location>
        <begin position="72"/>
        <end position="102"/>
    </location>
</feature>
<keyword evidence="3" id="KW-1185">Reference proteome</keyword>
<feature type="region of interest" description="Disordered" evidence="1">
    <location>
        <begin position="70"/>
        <end position="107"/>
    </location>
</feature>
<reference evidence="2 3" key="1">
    <citation type="journal article" date="2016" name="Mol. Biol. Evol.">
        <title>Comparative Genomics of Early-Diverging Mushroom-Forming Fungi Provides Insights into the Origins of Lignocellulose Decay Capabilities.</title>
        <authorList>
            <person name="Nagy L.G."/>
            <person name="Riley R."/>
            <person name="Tritt A."/>
            <person name="Adam C."/>
            <person name="Daum C."/>
            <person name="Floudas D."/>
            <person name="Sun H."/>
            <person name="Yadav J.S."/>
            <person name="Pangilinan J."/>
            <person name="Larsson K.H."/>
            <person name="Matsuura K."/>
            <person name="Barry K."/>
            <person name="Labutti K."/>
            <person name="Kuo R."/>
            <person name="Ohm R.A."/>
            <person name="Bhattacharya S.S."/>
            <person name="Shirouzu T."/>
            <person name="Yoshinaga Y."/>
            <person name="Martin F.M."/>
            <person name="Grigoriev I.V."/>
            <person name="Hibbett D.S."/>
        </authorList>
    </citation>
    <scope>NUCLEOTIDE SEQUENCE [LARGE SCALE GENOMIC DNA]</scope>
    <source>
        <strain evidence="2 3">HHB14362 ss-1</strain>
    </source>
</reference>
<dbReference type="Proteomes" id="UP000076761">
    <property type="component" value="Unassembled WGS sequence"/>
</dbReference>
<accession>A0A165SLS3</accession>
<dbReference type="EMBL" id="KV425572">
    <property type="protein sequence ID" value="KZT25356.1"/>
    <property type="molecule type" value="Genomic_DNA"/>
</dbReference>
<evidence type="ECO:0000313" key="2">
    <source>
        <dbReference type="EMBL" id="KZT25356.1"/>
    </source>
</evidence>
<evidence type="ECO:0000313" key="3">
    <source>
        <dbReference type="Proteomes" id="UP000076761"/>
    </source>
</evidence>
<sequence length="269" mass="30257">MPKHEFVDEYMAIRRVTIKPKTVRVAFRKTGVTPFNAEIYTVANFAPSHTTSTKAHLPLSFPFSSAQSHLANESDHMDVNTPEEPHPFGDHNHDSDTIHDSDDNNSNLEIDDEMEVEHSPLMSAGNDAGCTIGLDAQLLEPSWGPKLPQFQCTPMDKHMSASCQLEILKSDLWHAEGLYLNEFHRCQTLEMHCKMAGQGIQKLKMNINLKKEKVVGRKSNQFQTESKFLTGAECDAHFKAIAKEKRNKAQIDTEKSVAKAILEKQIADE</sequence>
<proteinExistence type="predicted"/>
<organism evidence="2 3">
    <name type="scientific">Neolentinus lepideus HHB14362 ss-1</name>
    <dbReference type="NCBI Taxonomy" id="1314782"/>
    <lineage>
        <taxon>Eukaryota</taxon>
        <taxon>Fungi</taxon>
        <taxon>Dikarya</taxon>
        <taxon>Basidiomycota</taxon>
        <taxon>Agaricomycotina</taxon>
        <taxon>Agaricomycetes</taxon>
        <taxon>Gloeophyllales</taxon>
        <taxon>Gloeophyllaceae</taxon>
        <taxon>Neolentinus</taxon>
    </lineage>
</organism>
<dbReference type="AlphaFoldDB" id="A0A165SLS3"/>
<gene>
    <name evidence="2" type="ORF">NEOLEDRAFT_1178462</name>
</gene>
<evidence type="ECO:0000256" key="1">
    <source>
        <dbReference type="SAM" id="MobiDB-lite"/>
    </source>
</evidence>
<dbReference type="InParanoid" id="A0A165SLS3"/>